<dbReference type="EMBL" id="JAVIIW010000034">
    <property type="protein sequence ID" value="MDX8481616.1"/>
    <property type="molecule type" value="Genomic_DNA"/>
</dbReference>
<dbReference type="RefSeq" id="WP_320223436.1">
    <property type="nucleotide sequence ID" value="NZ_JAVIIW010000034.1"/>
</dbReference>
<gene>
    <name evidence="1" type="ORF">RFN28_24595</name>
</gene>
<dbReference type="InterPro" id="IPR029033">
    <property type="entry name" value="His_PPase_superfam"/>
</dbReference>
<evidence type="ECO:0000313" key="2">
    <source>
        <dbReference type="Proteomes" id="UP001287059"/>
    </source>
</evidence>
<reference evidence="1 2" key="1">
    <citation type="submission" date="2023-08" db="EMBL/GenBank/DDBJ databases">
        <title>Implementing the SeqCode for naming new Mesorhizobium species isolated from Vachellia karroo root nodules.</title>
        <authorList>
            <person name="Van Lill M."/>
        </authorList>
    </citation>
    <scope>NUCLEOTIDE SEQUENCE [LARGE SCALE GENOMIC DNA]</scope>
    <source>
        <strain evidence="1 2">VK24D</strain>
    </source>
</reference>
<proteinExistence type="predicted"/>
<comment type="caution">
    <text evidence="1">The sequence shown here is derived from an EMBL/GenBank/DDBJ whole genome shotgun (WGS) entry which is preliminary data.</text>
</comment>
<accession>A0ABU4Y3U4</accession>
<dbReference type="Proteomes" id="UP001287059">
    <property type="component" value="Unassembled WGS sequence"/>
</dbReference>
<keyword evidence="2" id="KW-1185">Reference proteome</keyword>
<sequence length="181" mass="19872">MVDKLIMIIRHAEKPLPGNPALGVDEFGQEDDKSLTVRGWQRAGALASLFFSPPASLRVPKAIVASGVIKKDGTGSRSRRPLQTVTPLAQRLLIEPDTRNSKGQESEAAEDIIKQSAPVLVCWQHESIPALARSIVGYAQITPDGWDDEDYSSIWLLSLSDESQKWSFEAAQEFLLPGDHP</sequence>
<protein>
    <recommendedName>
        <fullName evidence="3">Histidine phosphatase family protein</fullName>
    </recommendedName>
</protein>
<dbReference type="Gene3D" id="3.40.50.1240">
    <property type="entry name" value="Phosphoglycerate mutase-like"/>
    <property type="match status" value="1"/>
</dbReference>
<name>A0ABU4Y3U4_9HYPH</name>
<evidence type="ECO:0000313" key="1">
    <source>
        <dbReference type="EMBL" id="MDX8481616.1"/>
    </source>
</evidence>
<organism evidence="1 2">
    <name type="scientific">Mesorhizobium album</name>
    <dbReference type="NCBI Taxonomy" id="3072314"/>
    <lineage>
        <taxon>Bacteria</taxon>
        <taxon>Pseudomonadati</taxon>
        <taxon>Pseudomonadota</taxon>
        <taxon>Alphaproteobacteria</taxon>
        <taxon>Hyphomicrobiales</taxon>
        <taxon>Phyllobacteriaceae</taxon>
        <taxon>Mesorhizobium</taxon>
    </lineage>
</organism>
<evidence type="ECO:0008006" key="3">
    <source>
        <dbReference type="Google" id="ProtNLM"/>
    </source>
</evidence>